<evidence type="ECO:0000256" key="1">
    <source>
        <dbReference type="SAM" id="MobiDB-lite"/>
    </source>
</evidence>
<feature type="region of interest" description="Disordered" evidence="1">
    <location>
        <begin position="1"/>
        <end position="22"/>
    </location>
</feature>
<accession>A0A9P1E822</accession>
<proteinExistence type="predicted"/>
<evidence type="ECO:0000313" key="2">
    <source>
        <dbReference type="EMBL" id="CAH9086004.1"/>
    </source>
</evidence>
<dbReference type="AlphaFoldDB" id="A0A9P1E822"/>
<protein>
    <submittedName>
        <fullName evidence="2">Uncharacterized protein</fullName>
    </submittedName>
</protein>
<evidence type="ECO:0000313" key="3">
    <source>
        <dbReference type="Proteomes" id="UP001152484"/>
    </source>
</evidence>
<organism evidence="2 3">
    <name type="scientific">Cuscuta europaea</name>
    <name type="common">European dodder</name>
    <dbReference type="NCBI Taxonomy" id="41803"/>
    <lineage>
        <taxon>Eukaryota</taxon>
        <taxon>Viridiplantae</taxon>
        <taxon>Streptophyta</taxon>
        <taxon>Embryophyta</taxon>
        <taxon>Tracheophyta</taxon>
        <taxon>Spermatophyta</taxon>
        <taxon>Magnoliopsida</taxon>
        <taxon>eudicotyledons</taxon>
        <taxon>Gunneridae</taxon>
        <taxon>Pentapetalae</taxon>
        <taxon>asterids</taxon>
        <taxon>lamiids</taxon>
        <taxon>Solanales</taxon>
        <taxon>Convolvulaceae</taxon>
        <taxon>Cuscuteae</taxon>
        <taxon>Cuscuta</taxon>
        <taxon>Cuscuta subgen. Cuscuta</taxon>
    </lineage>
</organism>
<gene>
    <name evidence="2" type="ORF">CEURO_LOCUS9441</name>
</gene>
<name>A0A9P1E822_CUSEU</name>
<comment type="caution">
    <text evidence="2">The sequence shown here is derived from an EMBL/GenBank/DDBJ whole genome shotgun (WGS) entry which is preliminary data.</text>
</comment>
<sequence length="73" mass="8136">MPLRALASPLSPSASTSSAKPPTTRSMLLILTPPHLLLIPTESTHLSKDEPFIWCGWYSMSLTLDYLFLISYQ</sequence>
<dbReference type="Proteomes" id="UP001152484">
    <property type="component" value="Unassembled WGS sequence"/>
</dbReference>
<reference evidence="2" key="1">
    <citation type="submission" date="2022-07" db="EMBL/GenBank/DDBJ databases">
        <authorList>
            <person name="Macas J."/>
            <person name="Novak P."/>
            <person name="Neumann P."/>
        </authorList>
    </citation>
    <scope>NUCLEOTIDE SEQUENCE</scope>
</reference>
<keyword evidence="3" id="KW-1185">Reference proteome</keyword>
<dbReference type="EMBL" id="CAMAPE010000019">
    <property type="protein sequence ID" value="CAH9086004.1"/>
    <property type="molecule type" value="Genomic_DNA"/>
</dbReference>